<evidence type="ECO:0000313" key="20">
    <source>
        <dbReference type="EMBL" id="XBM49033.1"/>
    </source>
</evidence>
<keyword evidence="9 17" id="KW-0812">Transmembrane</keyword>
<keyword evidence="15" id="KW-0829">Tyrosine-protein kinase</keyword>
<evidence type="ECO:0000256" key="7">
    <source>
        <dbReference type="ARBA" id="ARBA00022519"/>
    </source>
</evidence>
<accession>A0AAU7GFZ4</accession>
<evidence type="ECO:0000256" key="5">
    <source>
        <dbReference type="ARBA" id="ARBA00011903"/>
    </source>
</evidence>
<comment type="similarity">
    <text evidence="2">Belongs to the CpsC/CapA family.</text>
</comment>
<dbReference type="InterPro" id="IPR005702">
    <property type="entry name" value="Wzc-like_C"/>
</dbReference>
<keyword evidence="7" id="KW-0997">Cell inner membrane</keyword>
<protein>
    <recommendedName>
        <fullName evidence="5">non-specific protein-tyrosine kinase</fullName>
        <ecNumber evidence="5">2.7.10.2</ecNumber>
    </recommendedName>
</protein>
<evidence type="ECO:0000256" key="14">
    <source>
        <dbReference type="ARBA" id="ARBA00023136"/>
    </source>
</evidence>
<dbReference type="NCBIfam" id="TIGR01007">
    <property type="entry name" value="eps_fam"/>
    <property type="match status" value="1"/>
</dbReference>
<evidence type="ECO:0000256" key="4">
    <source>
        <dbReference type="ARBA" id="ARBA00008883"/>
    </source>
</evidence>
<evidence type="ECO:0000256" key="1">
    <source>
        <dbReference type="ARBA" id="ARBA00004429"/>
    </source>
</evidence>
<dbReference type="Pfam" id="PF13614">
    <property type="entry name" value="AAA_31"/>
    <property type="match status" value="1"/>
</dbReference>
<evidence type="ECO:0000256" key="2">
    <source>
        <dbReference type="ARBA" id="ARBA00006683"/>
    </source>
</evidence>
<keyword evidence="13 17" id="KW-1133">Transmembrane helix</keyword>
<evidence type="ECO:0000256" key="6">
    <source>
        <dbReference type="ARBA" id="ARBA00022475"/>
    </source>
</evidence>
<name>A0AAU7GFZ4_9MICO</name>
<evidence type="ECO:0000256" key="12">
    <source>
        <dbReference type="ARBA" id="ARBA00022840"/>
    </source>
</evidence>
<proteinExistence type="inferred from homology"/>
<keyword evidence="12" id="KW-0067">ATP-binding</keyword>
<evidence type="ECO:0000256" key="10">
    <source>
        <dbReference type="ARBA" id="ARBA00022741"/>
    </source>
</evidence>
<evidence type="ECO:0000256" key="13">
    <source>
        <dbReference type="ARBA" id="ARBA00022989"/>
    </source>
</evidence>
<dbReference type="PANTHER" id="PTHR32309:SF13">
    <property type="entry name" value="FERRIC ENTEROBACTIN TRANSPORT PROTEIN FEPE"/>
    <property type="match status" value="1"/>
</dbReference>
<comment type="similarity">
    <text evidence="4">Belongs to the etk/wzc family.</text>
</comment>
<evidence type="ECO:0000256" key="15">
    <source>
        <dbReference type="ARBA" id="ARBA00023137"/>
    </source>
</evidence>
<dbReference type="InterPro" id="IPR025669">
    <property type="entry name" value="AAA_dom"/>
</dbReference>
<dbReference type="InterPro" id="IPR050445">
    <property type="entry name" value="Bact_polysacc_biosynth/exp"/>
</dbReference>
<sequence>MDLRDYLRIFHKNWILIALCALVGVAVAAVFSLMATPKYKAETELYVSVRAGDTAATTDLVQGTSFARQAVTSYVSVVDSASVLDRVIKELKLDTTPGALAAKVSAESPLNTVLIDITVTDDDPQRAADIANSVGKNTSYIVTNKLENAQGGASLVNVQTIQPATTPTRPSSPNVPINVLLGLLVGLGVGILASFLRSILDTRIHNAHDIEQVTDRPILGAVSFDPSAKKRPLIVHADPRNPRAESFRSLRTNLQFVNIGGPRSYVITSSVPGEGKSTTAANLAISLAETGARVALIDGDLRLPKVAEYMGIEGAVGLTDVLIGRAELTDVLQKWGRGQLYVLPAGAIPPNPSELLGSAVMANLINDLTSEFDFVLVDAPPLLLVTDAAVISKLTGGAILAAASGRTKKNELAAAVRALDHIDSRLVGVVVTMLPVKGPDSYGYGVYGYGVQNEIVDDEVSDHRVRRAAQA</sequence>
<reference evidence="20" key="1">
    <citation type="submission" date="2024-05" db="EMBL/GenBank/DDBJ databases">
        <title>The Natural Products Discovery Center: Release of the First 8490 Sequenced Strains for Exploring Actinobacteria Biosynthetic Diversity.</title>
        <authorList>
            <person name="Kalkreuter E."/>
            <person name="Kautsar S.A."/>
            <person name="Yang D."/>
            <person name="Bader C.D."/>
            <person name="Teijaro C.N."/>
            <person name="Fluegel L."/>
            <person name="Davis C.M."/>
            <person name="Simpson J.R."/>
            <person name="Lauterbach L."/>
            <person name="Steele A.D."/>
            <person name="Gui C."/>
            <person name="Meng S."/>
            <person name="Li G."/>
            <person name="Viehrig K."/>
            <person name="Ye F."/>
            <person name="Su P."/>
            <person name="Kiefer A.F."/>
            <person name="Nichols A."/>
            <person name="Cepeda A.J."/>
            <person name="Yan W."/>
            <person name="Fan B."/>
            <person name="Jiang Y."/>
            <person name="Adhikari A."/>
            <person name="Zheng C.-J."/>
            <person name="Schuster L."/>
            <person name="Cowan T.M."/>
            <person name="Smanski M.J."/>
            <person name="Chevrette M.G."/>
            <person name="de Carvalho L.P.S."/>
            <person name="Shen B."/>
        </authorList>
    </citation>
    <scope>NUCLEOTIDE SEQUENCE</scope>
    <source>
        <strain evidence="20">NPDC080035</strain>
    </source>
</reference>
<evidence type="ECO:0000259" key="18">
    <source>
        <dbReference type="Pfam" id="PF02706"/>
    </source>
</evidence>
<dbReference type="RefSeq" id="WP_348788953.1">
    <property type="nucleotide sequence ID" value="NZ_CP157390.1"/>
</dbReference>
<comment type="subcellular location">
    <subcellularLocation>
        <location evidence="1">Cell inner membrane</location>
        <topology evidence="1">Multi-pass membrane protein</topology>
    </subcellularLocation>
</comment>
<dbReference type="PANTHER" id="PTHR32309">
    <property type="entry name" value="TYROSINE-PROTEIN KINASE"/>
    <property type="match status" value="1"/>
</dbReference>
<gene>
    <name evidence="20" type="ORF">AAME72_04050</name>
</gene>
<dbReference type="InterPro" id="IPR003856">
    <property type="entry name" value="LPS_length_determ_N"/>
</dbReference>
<comment type="catalytic activity">
    <reaction evidence="16">
        <text>L-tyrosyl-[protein] + ATP = O-phospho-L-tyrosyl-[protein] + ADP + H(+)</text>
        <dbReference type="Rhea" id="RHEA:10596"/>
        <dbReference type="Rhea" id="RHEA-COMP:10136"/>
        <dbReference type="Rhea" id="RHEA-COMP:20101"/>
        <dbReference type="ChEBI" id="CHEBI:15378"/>
        <dbReference type="ChEBI" id="CHEBI:30616"/>
        <dbReference type="ChEBI" id="CHEBI:46858"/>
        <dbReference type="ChEBI" id="CHEBI:61978"/>
        <dbReference type="ChEBI" id="CHEBI:456216"/>
        <dbReference type="EC" id="2.7.10.2"/>
    </reaction>
</comment>
<feature type="transmembrane region" description="Helical" evidence="17">
    <location>
        <begin position="14"/>
        <end position="35"/>
    </location>
</feature>
<dbReference type="GO" id="GO:0005524">
    <property type="term" value="F:ATP binding"/>
    <property type="evidence" value="ECO:0007669"/>
    <property type="project" value="UniProtKB-KW"/>
</dbReference>
<feature type="domain" description="Polysaccharide chain length determinant N-terminal" evidence="18">
    <location>
        <begin position="1"/>
        <end position="91"/>
    </location>
</feature>
<evidence type="ECO:0000259" key="19">
    <source>
        <dbReference type="Pfam" id="PF13614"/>
    </source>
</evidence>
<keyword evidence="11" id="KW-0418">Kinase</keyword>
<dbReference type="AlphaFoldDB" id="A0AAU7GFZ4"/>
<comment type="similarity">
    <text evidence="3">Belongs to the CpsD/CapB family.</text>
</comment>
<evidence type="ECO:0000256" key="8">
    <source>
        <dbReference type="ARBA" id="ARBA00022679"/>
    </source>
</evidence>
<keyword evidence="10" id="KW-0547">Nucleotide-binding</keyword>
<keyword evidence="8 20" id="KW-0808">Transferase</keyword>
<organism evidence="20">
    <name type="scientific">Leifsonia sp. NPDC080035</name>
    <dbReference type="NCBI Taxonomy" id="3143936"/>
    <lineage>
        <taxon>Bacteria</taxon>
        <taxon>Bacillati</taxon>
        <taxon>Actinomycetota</taxon>
        <taxon>Actinomycetes</taxon>
        <taxon>Micrococcales</taxon>
        <taxon>Microbacteriaceae</taxon>
        <taxon>Leifsonia</taxon>
    </lineage>
</organism>
<dbReference type="GO" id="GO:0004715">
    <property type="term" value="F:non-membrane spanning protein tyrosine kinase activity"/>
    <property type="evidence" value="ECO:0007669"/>
    <property type="project" value="UniProtKB-EC"/>
</dbReference>
<dbReference type="Pfam" id="PF02706">
    <property type="entry name" value="Wzz"/>
    <property type="match status" value="1"/>
</dbReference>
<evidence type="ECO:0000256" key="11">
    <source>
        <dbReference type="ARBA" id="ARBA00022777"/>
    </source>
</evidence>
<dbReference type="EC" id="2.7.10.2" evidence="5"/>
<feature type="transmembrane region" description="Helical" evidence="17">
    <location>
        <begin position="175"/>
        <end position="196"/>
    </location>
</feature>
<feature type="domain" description="AAA" evidence="19">
    <location>
        <begin position="273"/>
        <end position="386"/>
    </location>
</feature>
<evidence type="ECO:0000256" key="16">
    <source>
        <dbReference type="ARBA" id="ARBA00051245"/>
    </source>
</evidence>
<dbReference type="GO" id="GO:0005886">
    <property type="term" value="C:plasma membrane"/>
    <property type="evidence" value="ECO:0007669"/>
    <property type="project" value="UniProtKB-SubCell"/>
</dbReference>
<evidence type="ECO:0000256" key="17">
    <source>
        <dbReference type="SAM" id="Phobius"/>
    </source>
</evidence>
<dbReference type="Gene3D" id="3.40.50.300">
    <property type="entry name" value="P-loop containing nucleotide triphosphate hydrolases"/>
    <property type="match status" value="1"/>
</dbReference>
<dbReference type="InterPro" id="IPR027417">
    <property type="entry name" value="P-loop_NTPase"/>
</dbReference>
<dbReference type="EMBL" id="CP157390">
    <property type="protein sequence ID" value="XBM49033.1"/>
    <property type="molecule type" value="Genomic_DNA"/>
</dbReference>
<evidence type="ECO:0000256" key="3">
    <source>
        <dbReference type="ARBA" id="ARBA00007316"/>
    </source>
</evidence>
<dbReference type="SUPFAM" id="SSF52540">
    <property type="entry name" value="P-loop containing nucleoside triphosphate hydrolases"/>
    <property type="match status" value="1"/>
</dbReference>
<keyword evidence="14 17" id="KW-0472">Membrane</keyword>
<dbReference type="CDD" id="cd05387">
    <property type="entry name" value="BY-kinase"/>
    <property type="match status" value="1"/>
</dbReference>
<evidence type="ECO:0000256" key="9">
    <source>
        <dbReference type="ARBA" id="ARBA00022692"/>
    </source>
</evidence>
<keyword evidence="6" id="KW-1003">Cell membrane</keyword>